<dbReference type="SUPFAM" id="SSF109604">
    <property type="entry name" value="HD-domain/PDEase-like"/>
    <property type="match status" value="1"/>
</dbReference>
<keyword evidence="11" id="KW-0460">Magnesium</keyword>
<dbReference type="InterPro" id="IPR003607">
    <property type="entry name" value="HD/PDEase_dom"/>
</dbReference>
<dbReference type="GO" id="GO:0009159">
    <property type="term" value="P:deoxyribonucleoside monophosphate catabolic process"/>
    <property type="evidence" value="ECO:0007669"/>
    <property type="project" value="UniProtKB-ARBA"/>
</dbReference>
<dbReference type="HOGENOM" id="CLU_039453_2_1_1"/>
<reference evidence="14 15" key="1">
    <citation type="journal article" date="2009" name="Nature">
        <title>Evolution of pathogenicity and sexual reproduction in eight Candida genomes.</title>
        <authorList>
            <person name="Butler G."/>
            <person name="Rasmussen M.D."/>
            <person name="Lin M.F."/>
            <person name="Santos M.A."/>
            <person name="Sakthikumar S."/>
            <person name="Munro C.A."/>
            <person name="Rheinbay E."/>
            <person name="Grabherr M."/>
            <person name="Forche A."/>
            <person name="Reedy J.L."/>
            <person name="Agrafioti I."/>
            <person name="Arnaud M.B."/>
            <person name="Bates S."/>
            <person name="Brown A.J."/>
            <person name="Brunke S."/>
            <person name="Costanzo M.C."/>
            <person name="Fitzpatrick D.A."/>
            <person name="de Groot P.W."/>
            <person name="Harris D."/>
            <person name="Hoyer L.L."/>
            <person name="Hube B."/>
            <person name="Klis F.M."/>
            <person name="Kodira C."/>
            <person name="Lennard N."/>
            <person name="Logue M.E."/>
            <person name="Martin R."/>
            <person name="Neiman A.M."/>
            <person name="Nikolaou E."/>
            <person name="Quail M.A."/>
            <person name="Quinn J."/>
            <person name="Santos M.C."/>
            <person name="Schmitzberger F.F."/>
            <person name="Sherlock G."/>
            <person name="Shah P."/>
            <person name="Silverstein K.A."/>
            <person name="Skrzypek M.S."/>
            <person name="Soll D."/>
            <person name="Staggs R."/>
            <person name="Stansfield I."/>
            <person name="Stumpf M.P."/>
            <person name="Sudbery P.E."/>
            <person name="Srikantha T."/>
            <person name="Zeng Q."/>
            <person name="Berman J."/>
            <person name="Berriman M."/>
            <person name="Heitman J."/>
            <person name="Gow N.A."/>
            <person name="Lorenz M.C."/>
            <person name="Birren B.W."/>
            <person name="Kellis M."/>
            <person name="Cuomo C.A."/>
        </authorList>
    </citation>
    <scope>NUCLEOTIDE SEQUENCE [LARGE SCALE GENOMIC DNA]</scope>
    <source>
        <strain evidence="15">ATCC 11503 / BCRC 21390 / CBS 2605 / JCM 1781 / NBRC 1676 / NRRL YB-4239</strain>
    </source>
</reference>
<evidence type="ECO:0000256" key="11">
    <source>
        <dbReference type="ARBA" id="ARBA00022842"/>
    </source>
</evidence>
<dbReference type="Gene3D" id="1.10.3210.10">
    <property type="entry name" value="Hypothetical protein af1432"/>
    <property type="match status" value="1"/>
</dbReference>
<dbReference type="PANTHER" id="PTHR11845">
    <property type="entry name" value="5'-DEOXYNUCLEOTIDASE HDDC2"/>
    <property type="match status" value="1"/>
</dbReference>
<dbReference type="GeneID" id="5235988"/>
<evidence type="ECO:0000256" key="1">
    <source>
        <dbReference type="ARBA" id="ARBA00001638"/>
    </source>
</evidence>
<organism evidence="14 15">
    <name type="scientific">Lodderomyces elongisporus (strain ATCC 11503 / CBS 2605 / JCM 1781 / NBRC 1676 / NRRL YB-4239)</name>
    <name type="common">Yeast</name>
    <name type="synonym">Saccharomyces elongisporus</name>
    <dbReference type="NCBI Taxonomy" id="379508"/>
    <lineage>
        <taxon>Eukaryota</taxon>
        <taxon>Fungi</taxon>
        <taxon>Dikarya</taxon>
        <taxon>Ascomycota</taxon>
        <taxon>Saccharomycotina</taxon>
        <taxon>Pichiomycetes</taxon>
        <taxon>Debaryomycetaceae</taxon>
        <taxon>Candida/Lodderomyces clade</taxon>
        <taxon>Lodderomyces</taxon>
    </lineage>
</organism>
<dbReference type="GO" id="GO:0002953">
    <property type="term" value="F:5'-deoxynucleotidase activity"/>
    <property type="evidence" value="ECO:0007669"/>
    <property type="project" value="UniProtKB-EC"/>
</dbReference>
<evidence type="ECO:0000256" key="6">
    <source>
        <dbReference type="ARBA" id="ARBA00009999"/>
    </source>
</evidence>
<evidence type="ECO:0000256" key="9">
    <source>
        <dbReference type="ARBA" id="ARBA00022723"/>
    </source>
</evidence>
<evidence type="ECO:0000313" key="15">
    <source>
        <dbReference type="Proteomes" id="UP000001996"/>
    </source>
</evidence>
<dbReference type="VEuPathDB" id="FungiDB:LELG_00222"/>
<dbReference type="InParanoid" id="A5DS86"/>
<dbReference type="InterPro" id="IPR006674">
    <property type="entry name" value="HD_domain"/>
</dbReference>
<accession>A5DS86</accession>
<dbReference type="InterPro" id="IPR039356">
    <property type="entry name" value="YfbR/HDDC2"/>
</dbReference>
<keyword evidence="12" id="KW-0170">Cobalt</keyword>
<name>A5DS86_LODEL</name>
<keyword evidence="15" id="KW-1185">Reference proteome</keyword>
<dbReference type="SMART" id="SM00471">
    <property type="entry name" value="HDc"/>
    <property type="match status" value="1"/>
</dbReference>
<evidence type="ECO:0000256" key="7">
    <source>
        <dbReference type="ARBA" id="ARBA00011738"/>
    </source>
</evidence>
<dbReference type="Proteomes" id="UP000001996">
    <property type="component" value="Unassembled WGS sequence"/>
</dbReference>
<dbReference type="OrthoDB" id="10254258at2759"/>
<evidence type="ECO:0000313" key="14">
    <source>
        <dbReference type="EMBL" id="EDK42044.1"/>
    </source>
</evidence>
<evidence type="ECO:0000256" key="5">
    <source>
        <dbReference type="ARBA" id="ARBA00004074"/>
    </source>
</evidence>
<dbReference type="GO" id="GO:0005737">
    <property type="term" value="C:cytoplasm"/>
    <property type="evidence" value="ECO:0007669"/>
    <property type="project" value="TreeGrafter"/>
</dbReference>
<dbReference type="FunFam" id="1.10.3210.10:FF:000011">
    <property type="entry name" value="HD domain-containing protein 2"/>
    <property type="match status" value="1"/>
</dbReference>
<evidence type="ECO:0000256" key="3">
    <source>
        <dbReference type="ARBA" id="ARBA00001941"/>
    </source>
</evidence>
<dbReference type="STRING" id="379508.A5DS86"/>
<proteinExistence type="inferred from homology"/>
<dbReference type="PANTHER" id="PTHR11845:SF13">
    <property type="entry name" value="5'-DEOXYNUCLEOTIDASE HDDC2"/>
    <property type="match status" value="1"/>
</dbReference>
<dbReference type="CDD" id="cd00077">
    <property type="entry name" value="HDc"/>
    <property type="match status" value="1"/>
</dbReference>
<keyword evidence="10" id="KW-0378">Hydrolase</keyword>
<dbReference type="KEGG" id="lel:PVL30_000216"/>
<comment type="cofactor">
    <cofactor evidence="4">
        <name>Mg(2+)</name>
        <dbReference type="ChEBI" id="CHEBI:18420"/>
    </cofactor>
</comment>
<dbReference type="GO" id="GO:0046872">
    <property type="term" value="F:metal ion binding"/>
    <property type="evidence" value="ECO:0007669"/>
    <property type="project" value="UniProtKB-KW"/>
</dbReference>
<comment type="catalytic activity">
    <reaction evidence="1">
        <text>a 2'-deoxyribonucleoside 5'-phosphate + H2O = a 2'-deoxyribonucleoside + phosphate</text>
        <dbReference type="Rhea" id="RHEA:36167"/>
        <dbReference type="ChEBI" id="CHEBI:15377"/>
        <dbReference type="ChEBI" id="CHEBI:18274"/>
        <dbReference type="ChEBI" id="CHEBI:43474"/>
        <dbReference type="ChEBI" id="CHEBI:65317"/>
        <dbReference type="EC" id="3.1.3.89"/>
    </reaction>
</comment>
<comment type="similarity">
    <text evidence="6">Belongs to the HDDC2 family.</text>
</comment>
<evidence type="ECO:0000256" key="10">
    <source>
        <dbReference type="ARBA" id="ARBA00022801"/>
    </source>
</evidence>
<protein>
    <recommendedName>
        <fullName evidence="8">5'-deoxynucleotidase</fullName>
        <ecNumber evidence="8">3.1.3.89</ecNumber>
    </recommendedName>
</protein>
<dbReference type="Pfam" id="PF13023">
    <property type="entry name" value="HD_3"/>
    <property type="match status" value="1"/>
</dbReference>
<comment type="cofactor">
    <cofactor evidence="3">
        <name>Co(2+)</name>
        <dbReference type="ChEBI" id="CHEBI:48828"/>
    </cofactor>
</comment>
<evidence type="ECO:0000259" key="13">
    <source>
        <dbReference type="SMART" id="SM00471"/>
    </source>
</evidence>
<feature type="domain" description="HD/PDEase" evidence="13">
    <location>
        <begin position="112"/>
        <end position="230"/>
    </location>
</feature>
<comment type="cofactor">
    <cofactor evidence="2">
        <name>Mn(2+)</name>
        <dbReference type="ChEBI" id="CHEBI:29035"/>
    </cofactor>
</comment>
<dbReference type="EMBL" id="CH981524">
    <property type="protein sequence ID" value="EDK42044.1"/>
    <property type="molecule type" value="Genomic_DNA"/>
</dbReference>
<evidence type="ECO:0000256" key="2">
    <source>
        <dbReference type="ARBA" id="ARBA00001936"/>
    </source>
</evidence>
<sequence length="279" mass="32174">MLQISKVSLITLRLYPSIVLSRSRYLHTSFPAFNMNSIKDLSENTWKPQHIQNLLNETVNSLDVSDASNALSNGSCSGPSAVNNFLAFLQIISSLKFQQRTGWTDRGIPQLEAESISDHMYRMSIIAMIVPPTTVNKDKCVKIAIVHDLAECLVGDITPFAGISKQEKHRRELETIEYLYEVIKPFNPAFALEMRELWFDYEEIRTPEARYVKDIDKFEMIQTAWEYEMRYGLKYDLDEFYSARAAIKTKEVGELCDAVIKKRELLMKQLREQGTQNID</sequence>
<keyword evidence="9" id="KW-0479">Metal-binding</keyword>
<evidence type="ECO:0000256" key="8">
    <source>
        <dbReference type="ARBA" id="ARBA00012964"/>
    </source>
</evidence>
<evidence type="ECO:0000256" key="4">
    <source>
        <dbReference type="ARBA" id="ARBA00001946"/>
    </source>
</evidence>
<dbReference type="AlphaFoldDB" id="A5DS86"/>
<dbReference type="OMA" id="PHLRFFH"/>
<dbReference type="EC" id="3.1.3.89" evidence="8"/>
<dbReference type="FunCoup" id="A5DS86">
    <property type="interactions" value="489"/>
</dbReference>
<gene>
    <name evidence="14" type="ORF">LELG_00222</name>
</gene>
<evidence type="ECO:0000256" key="12">
    <source>
        <dbReference type="ARBA" id="ARBA00023285"/>
    </source>
</evidence>
<dbReference type="eggNOG" id="KOG3197">
    <property type="taxonomic scope" value="Eukaryota"/>
</dbReference>
<comment type="function">
    <text evidence="5">Catalyzes the dephosphorylation of the nucleoside 5'-monophosphates deoxyadenosine monophosphate (dAMP), deoxycytidine monophosphate (dCMP), deoxyguanosine monophosphate (dGMP) and deoxythymidine monophosphate (dTMP).</text>
</comment>
<comment type="subunit">
    <text evidence="7">Homodimer.</text>
</comment>